<dbReference type="OrthoDB" id="9801008at2"/>
<keyword evidence="4" id="KW-1185">Reference proteome</keyword>
<organism evidence="3 4">
    <name type="scientific">Desulfosarcina widdelii</name>
    <dbReference type="NCBI Taxonomy" id="947919"/>
    <lineage>
        <taxon>Bacteria</taxon>
        <taxon>Pseudomonadati</taxon>
        <taxon>Thermodesulfobacteriota</taxon>
        <taxon>Desulfobacteria</taxon>
        <taxon>Desulfobacterales</taxon>
        <taxon>Desulfosarcinaceae</taxon>
        <taxon>Desulfosarcina</taxon>
    </lineage>
</organism>
<feature type="region of interest" description="Disordered" evidence="1">
    <location>
        <begin position="162"/>
        <end position="197"/>
    </location>
</feature>
<feature type="compositionally biased region" description="Basic and acidic residues" evidence="1">
    <location>
        <begin position="14"/>
        <end position="27"/>
    </location>
</feature>
<gene>
    <name evidence="3" type="ORF">DSCW_17890</name>
</gene>
<evidence type="ECO:0000313" key="4">
    <source>
        <dbReference type="Proteomes" id="UP000427769"/>
    </source>
</evidence>
<accession>A0A5K7YX70</accession>
<evidence type="ECO:0000259" key="2">
    <source>
        <dbReference type="PROSITE" id="PS50943"/>
    </source>
</evidence>
<dbReference type="KEGG" id="dwd:DSCW_17890"/>
<dbReference type="Gene3D" id="1.10.260.40">
    <property type="entry name" value="lambda repressor-like DNA-binding domains"/>
    <property type="match status" value="1"/>
</dbReference>
<reference evidence="3 4" key="1">
    <citation type="submission" date="2019-11" db="EMBL/GenBank/DDBJ databases">
        <title>Comparative genomics of hydrocarbon-degrading Desulfosarcina strains.</title>
        <authorList>
            <person name="Watanabe M."/>
            <person name="Kojima H."/>
            <person name="Fukui M."/>
        </authorList>
    </citation>
    <scope>NUCLEOTIDE SEQUENCE [LARGE SCALE GENOMIC DNA]</scope>
    <source>
        <strain evidence="3 4">PP31</strain>
    </source>
</reference>
<dbReference type="GO" id="GO:0003677">
    <property type="term" value="F:DNA binding"/>
    <property type="evidence" value="ECO:0007669"/>
    <property type="project" value="InterPro"/>
</dbReference>
<proteinExistence type="predicted"/>
<dbReference type="SUPFAM" id="SSF47413">
    <property type="entry name" value="lambda repressor-like DNA-binding domains"/>
    <property type="match status" value="1"/>
</dbReference>
<dbReference type="PROSITE" id="PS50943">
    <property type="entry name" value="HTH_CROC1"/>
    <property type="match status" value="1"/>
</dbReference>
<dbReference type="Pfam" id="PF01381">
    <property type="entry name" value="HTH_3"/>
    <property type="match status" value="1"/>
</dbReference>
<sequence length="197" mass="22015">MTVPTSKTGSHFSSDFHKESGNPDFGKRLTSKRKLIGLSQDALALKIGTSKSTVQRYEKGELPKGDKLLALSFTLDCSLDWLLKGEGGPSEPFIDDEKAPTNNIHDSQNFHIIQEFEDQEFALEINQALMVMEKTSLKEFYKLGGYIKALSGSGIEIRTDYSGSQNKQYDSDVWDGTERRSGKDRRKTVGKTDVNPE</sequence>
<name>A0A5K7YX70_9BACT</name>
<feature type="region of interest" description="Disordered" evidence="1">
    <location>
        <begin position="1"/>
        <end position="28"/>
    </location>
</feature>
<dbReference type="InterPro" id="IPR010982">
    <property type="entry name" value="Lambda_DNA-bd_dom_sf"/>
</dbReference>
<dbReference type="EMBL" id="AP021875">
    <property type="protein sequence ID" value="BBO74372.1"/>
    <property type="molecule type" value="Genomic_DNA"/>
</dbReference>
<dbReference type="CDD" id="cd00093">
    <property type="entry name" value="HTH_XRE"/>
    <property type="match status" value="1"/>
</dbReference>
<dbReference type="InterPro" id="IPR001387">
    <property type="entry name" value="Cro/C1-type_HTH"/>
</dbReference>
<feature type="compositionally biased region" description="Polar residues" evidence="1">
    <location>
        <begin position="1"/>
        <end position="13"/>
    </location>
</feature>
<dbReference type="Proteomes" id="UP000427769">
    <property type="component" value="Chromosome"/>
</dbReference>
<protein>
    <recommendedName>
        <fullName evidence="2">HTH cro/C1-type domain-containing protein</fullName>
    </recommendedName>
</protein>
<dbReference type="AlphaFoldDB" id="A0A5K7YX70"/>
<feature type="domain" description="HTH cro/C1-type" evidence="2">
    <location>
        <begin position="29"/>
        <end position="82"/>
    </location>
</feature>
<evidence type="ECO:0000313" key="3">
    <source>
        <dbReference type="EMBL" id="BBO74372.1"/>
    </source>
</evidence>
<dbReference type="RefSeq" id="WP_155303411.1">
    <property type="nucleotide sequence ID" value="NZ_AP021875.1"/>
</dbReference>
<evidence type="ECO:0000256" key="1">
    <source>
        <dbReference type="SAM" id="MobiDB-lite"/>
    </source>
</evidence>
<dbReference type="SMART" id="SM00530">
    <property type="entry name" value="HTH_XRE"/>
    <property type="match status" value="1"/>
</dbReference>